<reference evidence="11" key="1">
    <citation type="journal article" date="2019" name="Int. J. Syst. Evol. Microbiol.">
        <title>The Global Catalogue of Microorganisms (GCM) 10K type strain sequencing project: providing services to taxonomists for standard genome sequencing and annotation.</title>
        <authorList>
            <consortium name="The Broad Institute Genomics Platform"/>
            <consortium name="The Broad Institute Genome Sequencing Center for Infectious Disease"/>
            <person name="Wu L."/>
            <person name="Ma J."/>
        </authorList>
    </citation>
    <scope>NUCLEOTIDE SEQUENCE [LARGE SCALE GENOMIC DNA]</scope>
    <source>
        <strain evidence="11">JCM 17695</strain>
    </source>
</reference>
<keyword evidence="11" id="KW-1185">Reference proteome</keyword>
<dbReference type="Pfam" id="PF17964">
    <property type="entry name" value="Big_10"/>
    <property type="match status" value="1"/>
</dbReference>
<keyword evidence="5" id="KW-0012">Acyltransferase</keyword>
<accession>A0ABW2TXU8</accession>
<keyword evidence="6 7" id="KW-0961">Cell wall biogenesis/degradation</keyword>
<evidence type="ECO:0000256" key="7">
    <source>
        <dbReference type="PROSITE-ProRule" id="PRU01373"/>
    </source>
</evidence>
<dbReference type="Gene3D" id="2.60.40.3780">
    <property type="match status" value="1"/>
</dbReference>
<evidence type="ECO:0000256" key="4">
    <source>
        <dbReference type="ARBA" id="ARBA00022984"/>
    </source>
</evidence>
<dbReference type="PANTHER" id="PTHR30582:SF2">
    <property type="entry name" value="L,D-TRANSPEPTIDASE YCIB-RELATED"/>
    <property type="match status" value="1"/>
</dbReference>
<dbReference type="Pfam" id="PF03734">
    <property type="entry name" value="YkuD"/>
    <property type="match status" value="1"/>
</dbReference>
<dbReference type="InterPro" id="IPR005490">
    <property type="entry name" value="LD_TPept_cat_dom"/>
</dbReference>
<keyword evidence="3 7" id="KW-0133">Cell shape</keyword>
<feature type="active site" description="Nucleophile" evidence="7">
    <location>
        <position position="328"/>
    </location>
</feature>
<dbReference type="Proteomes" id="UP001596512">
    <property type="component" value="Unassembled WGS sequence"/>
</dbReference>
<feature type="chain" id="PRO_5047462058" evidence="8">
    <location>
        <begin position="26"/>
        <end position="385"/>
    </location>
</feature>
<keyword evidence="2" id="KW-0808">Transferase</keyword>
<evidence type="ECO:0000256" key="2">
    <source>
        <dbReference type="ARBA" id="ARBA00022679"/>
    </source>
</evidence>
<organism evidence="10 11">
    <name type="scientific">Actinokineospora soli</name>
    <dbReference type="NCBI Taxonomy" id="1048753"/>
    <lineage>
        <taxon>Bacteria</taxon>
        <taxon>Bacillati</taxon>
        <taxon>Actinomycetota</taxon>
        <taxon>Actinomycetes</taxon>
        <taxon>Pseudonocardiales</taxon>
        <taxon>Pseudonocardiaceae</taxon>
        <taxon>Actinokineospora</taxon>
    </lineage>
</organism>
<dbReference type="EMBL" id="JBHTEY010000004">
    <property type="protein sequence ID" value="MFC7618146.1"/>
    <property type="molecule type" value="Genomic_DNA"/>
</dbReference>
<feature type="domain" description="L,D-TPase catalytic" evidence="9">
    <location>
        <begin position="231"/>
        <end position="352"/>
    </location>
</feature>
<name>A0ABW2TXU8_9PSEU</name>
<dbReference type="PROSITE" id="PS52029">
    <property type="entry name" value="LD_TPASE"/>
    <property type="match status" value="1"/>
</dbReference>
<evidence type="ECO:0000313" key="10">
    <source>
        <dbReference type="EMBL" id="MFC7618146.1"/>
    </source>
</evidence>
<protein>
    <submittedName>
        <fullName evidence="10">Ig-like domain-containing protein</fullName>
    </submittedName>
</protein>
<evidence type="ECO:0000256" key="6">
    <source>
        <dbReference type="ARBA" id="ARBA00023316"/>
    </source>
</evidence>
<gene>
    <name evidence="10" type="ORF">ACFQV2_36930</name>
</gene>
<dbReference type="InterPro" id="IPR041280">
    <property type="entry name" value="Big_10"/>
</dbReference>
<evidence type="ECO:0000256" key="8">
    <source>
        <dbReference type="SAM" id="SignalP"/>
    </source>
</evidence>
<dbReference type="InterPro" id="IPR050979">
    <property type="entry name" value="LD-transpeptidase"/>
</dbReference>
<evidence type="ECO:0000256" key="3">
    <source>
        <dbReference type="ARBA" id="ARBA00022960"/>
    </source>
</evidence>
<evidence type="ECO:0000256" key="5">
    <source>
        <dbReference type="ARBA" id="ARBA00023315"/>
    </source>
</evidence>
<feature type="signal peptide" evidence="8">
    <location>
        <begin position="1"/>
        <end position="25"/>
    </location>
</feature>
<dbReference type="CDD" id="cd13432">
    <property type="entry name" value="LDT_IgD_like_2"/>
    <property type="match status" value="1"/>
</dbReference>
<dbReference type="PROSITE" id="PS51257">
    <property type="entry name" value="PROKAR_LIPOPROTEIN"/>
    <property type="match status" value="1"/>
</dbReference>
<evidence type="ECO:0000256" key="1">
    <source>
        <dbReference type="ARBA" id="ARBA00004752"/>
    </source>
</evidence>
<dbReference type="InterPro" id="IPR038063">
    <property type="entry name" value="Transpep_catalytic_dom"/>
</dbReference>
<evidence type="ECO:0000313" key="11">
    <source>
        <dbReference type="Proteomes" id="UP001596512"/>
    </source>
</evidence>
<dbReference type="SUPFAM" id="SSF141523">
    <property type="entry name" value="L,D-transpeptidase catalytic domain-like"/>
    <property type="match status" value="1"/>
</dbReference>
<keyword evidence="4 7" id="KW-0573">Peptidoglycan synthesis</keyword>
<feature type="active site" description="Proton donor/acceptor" evidence="7">
    <location>
        <position position="310"/>
    </location>
</feature>
<sequence length="385" mass="41199">MITRWAVGVVAALALAGCTSGNPQAGQAIAVGEPGKPAVITTTPADGAVDVSPVEAISVAVANGELEKVALTNPAGKQVKGVLDGATWTASEPLGYGKTYTWSGAVRGDDGERVELTGDFTTATPSSTVHASLNVADDRTYGVAMPIKVTFDPPVTDRAAAERRLTVETSVPTEGSWAWLNGGAAAHWRPKAYWKPNTQVTVTAKVYGVDLGDGAYGDEDVSAEFTIGRSQIVKADTKTHRMVVIRDGKKVHDFPASYGLESDRRRVTRSGTHVVMEKYRVKAMTNPTFGYSDVEVPFAVRIHNNGEFIHGYADSMWAQGKENVSHGCINLSPANAEIYFNSVLTGDPVEVVSDVPLGEFDADYGDYYDWAIPWSEWQKKSALVG</sequence>
<dbReference type="PANTHER" id="PTHR30582">
    <property type="entry name" value="L,D-TRANSPEPTIDASE"/>
    <property type="match status" value="1"/>
</dbReference>
<keyword evidence="8" id="KW-0732">Signal</keyword>
<dbReference type="CDD" id="cd16913">
    <property type="entry name" value="YkuD_like"/>
    <property type="match status" value="1"/>
</dbReference>
<dbReference type="Gene3D" id="2.40.440.10">
    <property type="entry name" value="L,D-transpeptidase catalytic domain-like"/>
    <property type="match status" value="1"/>
</dbReference>
<comment type="caution">
    <text evidence="10">The sequence shown here is derived from an EMBL/GenBank/DDBJ whole genome shotgun (WGS) entry which is preliminary data.</text>
</comment>
<dbReference type="Gene3D" id="2.60.40.3710">
    <property type="match status" value="1"/>
</dbReference>
<comment type="pathway">
    <text evidence="1 7">Cell wall biogenesis; peptidoglycan biosynthesis.</text>
</comment>
<proteinExistence type="predicted"/>
<evidence type="ECO:0000259" key="9">
    <source>
        <dbReference type="PROSITE" id="PS52029"/>
    </source>
</evidence>